<dbReference type="Pfam" id="PF06102">
    <property type="entry name" value="RRP36"/>
    <property type="match status" value="1"/>
</dbReference>
<name>A0AAD7ZZT5_DIPPU</name>
<reference evidence="8" key="2">
    <citation type="submission" date="2023-05" db="EMBL/GenBank/DDBJ databases">
        <authorList>
            <person name="Fouks B."/>
        </authorList>
    </citation>
    <scope>NUCLEOTIDE SEQUENCE</scope>
    <source>
        <strain evidence="8">Stay&amp;Tobe</strain>
        <tissue evidence="8">Testes</tissue>
    </source>
</reference>
<organism evidence="8 9">
    <name type="scientific">Diploptera punctata</name>
    <name type="common">Pacific beetle cockroach</name>
    <dbReference type="NCBI Taxonomy" id="6984"/>
    <lineage>
        <taxon>Eukaryota</taxon>
        <taxon>Metazoa</taxon>
        <taxon>Ecdysozoa</taxon>
        <taxon>Arthropoda</taxon>
        <taxon>Hexapoda</taxon>
        <taxon>Insecta</taxon>
        <taxon>Pterygota</taxon>
        <taxon>Neoptera</taxon>
        <taxon>Polyneoptera</taxon>
        <taxon>Dictyoptera</taxon>
        <taxon>Blattodea</taxon>
        <taxon>Blaberoidea</taxon>
        <taxon>Blaberidae</taxon>
        <taxon>Diplopterinae</taxon>
        <taxon>Diploptera</taxon>
    </lineage>
</organism>
<evidence type="ECO:0000256" key="2">
    <source>
        <dbReference type="ARBA" id="ARBA00009418"/>
    </source>
</evidence>
<protein>
    <recommendedName>
        <fullName evidence="6">rRNA biogenesis protein RRP36</fullName>
    </recommendedName>
</protein>
<dbReference type="Proteomes" id="UP001233999">
    <property type="component" value="Unassembled WGS sequence"/>
</dbReference>
<comment type="caution">
    <text evidence="8">The sequence shown here is derived from an EMBL/GenBank/DDBJ whole genome shotgun (WGS) entry which is preliminary data.</text>
</comment>
<sequence length="227" mass="27249">MEEDEVPDRNSIREELSKMSFEDLQKLKEQLGCKVYNEGMFGKRKENKVNFKRDNKNRPREMSSKRPVPTSTMIIPTKKSVPRDPRFDSLCGEFNEKVFSKSYSFLDSIRAKEKIQLKKELKKEENEEKRNEIKYLIQRMHKNHQEQQKQKEKVEKKKKEITSHIESLKQGKKPVYLKKSEKKVLDLVEQYEELKKSGKLNKHIEKHRKKNARRDRKKLDTTKAEIE</sequence>
<keyword evidence="6" id="KW-0687">Ribonucleoprotein</keyword>
<feature type="compositionally biased region" description="Basic residues" evidence="7">
    <location>
        <begin position="200"/>
        <end position="216"/>
    </location>
</feature>
<dbReference type="GO" id="GO:0005730">
    <property type="term" value="C:nucleolus"/>
    <property type="evidence" value="ECO:0007669"/>
    <property type="project" value="UniProtKB-SubCell"/>
</dbReference>
<keyword evidence="9" id="KW-1185">Reference proteome</keyword>
<dbReference type="PANTHER" id="PTHR21738:SF0">
    <property type="entry name" value="RIBOSOMAL RNA PROCESSING PROTEIN 36 HOMOLOG"/>
    <property type="match status" value="1"/>
</dbReference>
<comment type="similarity">
    <text evidence="2 6">Belongs to the RRP36 family.</text>
</comment>
<evidence type="ECO:0000256" key="7">
    <source>
        <dbReference type="SAM" id="MobiDB-lite"/>
    </source>
</evidence>
<evidence type="ECO:0000256" key="5">
    <source>
        <dbReference type="ARBA" id="ARBA00023242"/>
    </source>
</evidence>
<evidence type="ECO:0000313" key="8">
    <source>
        <dbReference type="EMBL" id="KAJ9589909.1"/>
    </source>
</evidence>
<dbReference type="EMBL" id="JASPKZ010004587">
    <property type="protein sequence ID" value="KAJ9589909.1"/>
    <property type="molecule type" value="Genomic_DNA"/>
</dbReference>
<dbReference type="GO" id="GO:0030686">
    <property type="term" value="C:90S preribosome"/>
    <property type="evidence" value="ECO:0007669"/>
    <property type="project" value="TreeGrafter"/>
</dbReference>
<reference evidence="8" key="1">
    <citation type="journal article" date="2023" name="IScience">
        <title>Live-bearing cockroach genome reveals convergent evolutionary mechanisms linked to viviparity in insects and beyond.</title>
        <authorList>
            <person name="Fouks B."/>
            <person name="Harrison M.C."/>
            <person name="Mikhailova A.A."/>
            <person name="Marchal E."/>
            <person name="English S."/>
            <person name="Carruthers M."/>
            <person name="Jennings E.C."/>
            <person name="Chiamaka E.L."/>
            <person name="Frigard R.A."/>
            <person name="Pippel M."/>
            <person name="Attardo G.M."/>
            <person name="Benoit J.B."/>
            <person name="Bornberg-Bauer E."/>
            <person name="Tobe S.S."/>
        </authorList>
    </citation>
    <scope>NUCLEOTIDE SEQUENCE</scope>
    <source>
        <strain evidence="8">Stay&amp;Tobe</strain>
    </source>
</reference>
<gene>
    <name evidence="8" type="ORF">L9F63_016970</name>
</gene>
<keyword evidence="5 6" id="KW-0539">Nucleus</keyword>
<evidence type="ECO:0000256" key="3">
    <source>
        <dbReference type="ARBA" id="ARBA00022517"/>
    </source>
</evidence>
<feature type="compositionally biased region" description="Basic and acidic residues" evidence="7">
    <location>
        <begin position="217"/>
        <end position="227"/>
    </location>
</feature>
<feature type="region of interest" description="Disordered" evidence="7">
    <location>
        <begin position="200"/>
        <end position="227"/>
    </location>
</feature>
<dbReference type="PANTHER" id="PTHR21738">
    <property type="entry name" value="RIBOSOMAL RNA PROCESSING PROTEIN 36 HOMOLOG"/>
    <property type="match status" value="1"/>
</dbReference>
<evidence type="ECO:0000256" key="1">
    <source>
        <dbReference type="ARBA" id="ARBA00004604"/>
    </source>
</evidence>
<dbReference type="InterPro" id="IPR009292">
    <property type="entry name" value="RRP36"/>
</dbReference>
<keyword evidence="3 6" id="KW-0690">Ribosome biogenesis</keyword>
<evidence type="ECO:0000256" key="4">
    <source>
        <dbReference type="ARBA" id="ARBA00022552"/>
    </source>
</evidence>
<dbReference type="GO" id="GO:0000462">
    <property type="term" value="P:maturation of SSU-rRNA from tricistronic rRNA transcript (SSU-rRNA, 5.8S rRNA, LSU-rRNA)"/>
    <property type="evidence" value="ECO:0007669"/>
    <property type="project" value="TreeGrafter"/>
</dbReference>
<dbReference type="AlphaFoldDB" id="A0AAD7ZZT5"/>
<comment type="subcellular location">
    <subcellularLocation>
        <location evidence="1 6">Nucleus</location>
        <location evidence="1 6">Nucleolus</location>
    </subcellularLocation>
</comment>
<evidence type="ECO:0000313" key="9">
    <source>
        <dbReference type="Proteomes" id="UP001233999"/>
    </source>
</evidence>
<accession>A0AAD7ZZT5</accession>
<feature type="compositionally biased region" description="Basic and acidic residues" evidence="7">
    <location>
        <begin position="46"/>
        <end position="64"/>
    </location>
</feature>
<feature type="region of interest" description="Disordered" evidence="7">
    <location>
        <begin position="138"/>
        <end position="169"/>
    </location>
</feature>
<comment type="function">
    <text evidence="6">Component of the 90S pre-ribosome involved in the maturation of rRNAs. Required for early cleavages of the pre-RNAs in the 40S ribosomal subunit maturation pathway.</text>
</comment>
<keyword evidence="4 6" id="KW-0698">rRNA processing</keyword>
<comment type="subunit">
    <text evidence="6">Associates with 90S and pre-40S pre-ribosomal particles.</text>
</comment>
<proteinExistence type="inferred from homology"/>
<feature type="region of interest" description="Disordered" evidence="7">
    <location>
        <begin position="46"/>
        <end position="82"/>
    </location>
</feature>
<evidence type="ECO:0000256" key="6">
    <source>
        <dbReference type="RuleBase" id="RU368027"/>
    </source>
</evidence>
<feature type="compositionally biased region" description="Basic and acidic residues" evidence="7">
    <location>
        <begin position="143"/>
        <end position="169"/>
    </location>
</feature>